<feature type="signal peptide" evidence="17">
    <location>
        <begin position="1"/>
        <end position="34"/>
    </location>
</feature>
<dbReference type="EMBL" id="LFYR01001055">
    <property type="protein sequence ID" value="KMZ65193.1"/>
    <property type="molecule type" value="Genomic_DNA"/>
</dbReference>
<evidence type="ECO:0000256" key="8">
    <source>
        <dbReference type="ARBA" id="ARBA00022801"/>
    </source>
</evidence>
<keyword evidence="12" id="KW-0325">Glycoprotein</keyword>
<dbReference type="STRING" id="29655.A0A0K9P834"/>
<dbReference type="Gene3D" id="1.20.58.1040">
    <property type="match status" value="1"/>
</dbReference>
<evidence type="ECO:0000256" key="11">
    <source>
        <dbReference type="ARBA" id="ARBA00023157"/>
    </source>
</evidence>
<gene>
    <name evidence="19" type="ORF">ZOSMA_330G00040</name>
</gene>
<keyword evidence="14 16" id="KW-0326">Glycosidase</keyword>
<evidence type="ECO:0000259" key="18">
    <source>
        <dbReference type="SMART" id="SM00768"/>
    </source>
</evidence>
<dbReference type="FunFam" id="3.20.20.80:FF:000008">
    <property type="entry name" value="Glucan endo-1,3-beta-glucosidase 5"/>
    <property type="match status" value="1"/>
</dbReference>
<evidence type="ECO:0000256" key="6">
    <source>
        <dbReference type="ARBA" id="ARBA00022622"/>
    </source>
</evidence>
<dbReference type="OrthoDB" id="408788at2759"/>
<comment type="caution">
    <text evidence="19">The sequence shown here is derived from an EMBL/GenBank/DDBJ whole genome shotgun (WGS) entry which is preliminary data.</text>
</comment>
<dbReference type="AlphaFoldDB" id="A0A0K9P834"/>
<evidence type="ECO:0000256" key="16">
    <source>
        <dbReference type="RuleBase" id="RU004336"/>
    </source>
</evidence>
<organism evidence="19 20">
    <name type="scientific">Zostera marina</name>
    <name type="common">Eelgrass</name>
    <dbReference type="NCBI Taxonomy" id="29655"/>
    <lineage>
        <taxon>Eukaryota</taxon>
        <taxon>Viridiplantae</taxon>
        <taxon>Streptophyta</taxon>
        <taxon>Embryophyta</taxon>
        <taxon>Tracheophyta</taxon>
        <taxon>Spermatophyta</taxon>
        <taxon>Magnoliopsida</taxon>
        <taxon>Liliopsida</taxon>
        <taxon>Zosteraceae</taxon>
        <taxon>Zostera</taxon>
    </lineage>
</organism>
<dbReference type="Proteomes" id="UP000036987">
    <property type="component" value="Unassembled WGS sequence"/>
</dbReference>
<keyword evidence="13" id="KW-0449">Lipoprotein</keyword>
<accession>A0A0K9P834</accession>
<dbReference type="InterPro" id="IPR000490">
    <property type="entry name" value="Glyco_hydro_17"/>
</dbReference>
<dbReference type="SUPFAM" id="SSF51445">
    <property type="entry name" value="(Trans)glycosidases"/>
    <property type="match status" value="1"/>
</dbReference>
<sequence length="493" mass="54223">MISTGLAMNMRWIVFTAVNVMVFVLLPEIQRCDGLGVNWGTMASHKLPPKTVVQMLKDNGITNVKLFDADSSTLSALAGSGIQVMVAIPNAHITAMTNYNAAKKWVSKNVTRYLFHGGVDIRYVAVGNEPFLTSYNGSYLNVTFPALQNIQKALVDAGLETKVKATIPFNANVYESPVENPVPSAGRFRPDIGDLMKDITQFLNQHDSPFSVNIYPFLSLYLNKDFPVDFAFFDGTDAPVVDGEIKYTNVLDANFDTLISALKGIGLNDMAVMIGEVGWPTEGDVNANVPLAQRFYTGLLKRMATNQGTPLRPGKYIETYLFGLLDEDAKSIAPGSFERHWGIFGYDGQPKFQMDLSGQGQNKMLVGAKNVKYLPQQWCVLNPDVKDRSKLGENVNYACANSDCTALGYGSTCNGMDMEGNVSYAFNMYFQVQNQNEEGCFFQGLAMVTTKNASQGTCEFIVQIDSHSPVVRPSMPLFLVSSLFILLVHLLAI</sequence>
<dbReference type="Pfam" id="PF07983">
    <property type="entry name" value="X8"/>
    <property type="match status" value="1"/>
</dbReference>
<evidence type="ECO:0000256" key="12">
    <source>
        <dbReference type="ARBA" id="ARBA00023180"/>
    </source>
</evidence>
<feature type="domain" description="X8" evidence="18">
    <location>
        <begin position="377"/>
        <end position="460"/>
    </location>
</feature>
<keyword evidence="10" id="KW-0472">Membrane</keyword>
<evidence type="ECO:0000256" key="9">
    <source>
        <dbReference type="ARBA" id="ARBA00022821"/>
    </source>
</evidence>
<dbReference type="EC" id="3.2.1.39" evidence="4"/>
<name>A0A0K9P834_ZOSMR</name>
<dbReference type="GO" id="GO:0005886">
    <property type="term" value="C:plasma membrane"/>
    <property type="evidence" value="ECO:0000318"/>
    <property type="project" value="GO_Central"/>
</dbReference>
<protein>
    <recommendedName>
        <fullName evidence="4">glucan endo-1,3-beta-D-glucosidase</fullName>
        <ecNumber evidence="4">3.2.1.39</ecNumber>
    </recommendedName>
</protein>
<dbReference type="FunFam" id="1.20.58.1040:FF:000002">
    <property type="entry name" value="Glucan endo-1,3-beta-glucosidase 8"/>
    <property type="match status" value="1"/>
</dbReference>
<keyword evidence="8 16" id="KW-0378">Hydrolase</keyword>
<feature type="chain" id="PRO_5005527487" description="glucan endo-1,3-beta-D-glucosidase" evidence="17">
    <location>
        <begin position="35"/>
        <end position="493"/>
    </location>
</feature>
<evidence type="ECO:0000256" key="17">
    <source>
        <dbReference type="SAM" id="SignalP"/>
    </source>
</evidence>
<evidence type="ECO:0000256" key="4">
    <source>
        <dbReference type="ARBA" id="ARBA00012780"/>
    </source>
</evidence>
<dbReference type="PROSITE" id="PS00587">
    <property type="entry name" value="GLYCOSYL_HYDROL_F17"/>
    <property type="match status" value="1"/>
</dbReference>
<evidence type="ECO:0000256" key="5">
    <source>
        <dbReference type="ARBA" id="ARBA00022475"/>
    </source>
</evidence>
<keyword evidence="11" id="KW-1015">Disulfide bond</keyword>
<dbReference type="GO" id="GO:0005975">
    <property type="term" value="P:carbohydrate metabolic process"/>
    <property type="evidence" value="ECO:0007669"/>
    <property type="project" value="InterPro"/>
</dbReference>
<reference evidence="20" key="1">
    <citation type="journal article" date="2016" name="Nature">
        <title>The genome of the seagrass Zostera marina reveals angiosperm adaptation to the sea.</title>
        <authorList>
            <person name="Olsen J.L."/>
            <person name="Rouze P."/>
            <person name="Verhelst B."/>
            <person name="Lin Y.-C."/>
            <person name="Bayer T."/>
            <person name="Collen J."/>
            <person name="Dattolo E."/>
            <person name="De Paoli E."/>
            <person name="Dittami S."/>
            <person name="Maumus F."/>
            <person name="Michel G."/>
            <person name="Kersting A."/>
            <person name="Lauritano C."/>
            <person name="Lohaus R."/>
            <person name="Toepel M."/>
            <person name="Tonon T."/>
            <person name="Vanneste K."/>
            <person name="Amirebrahimi M."/>
            <person name="Brakel J."/>
            <person name="Bostroem C."/>
            <person name="Chovatia M."/>
            <person name="Grimwood J."/>
            <person name="Jenkins J.W."/>
            <person name="Jueterbock A."/>
            <person name="Mraz A."/>
            <person name="Stam W.T."/>
            <person name="Tice H."/>
            <person name="Bornberg-Bauer E."/>
            <person name="Green P.J."/>
            <person name="Pearson G.A."/>
            <person name="Procaccini G."/>
            <person name="Duarte C.M."/>
            <person name="Schmutz J."/>
            <person name="Reusch T.B.H."/>
            <person name="Van de Peer Y."/>
        </authorList>
    </citation>
    <scope>NUCLEOTIDE SEQUENCE [LARGE SCALE GENOMIC DNA]</scope>
    <source>
        <strain evidence="20">cv. Finnish</strain>
    </source>
</reference>
<keyword evidence="5" id="KW-1003">Cell membrane</keyword>
<dbReference type="PANTHER" id="PTHR32227">
    <property type="entry name" value="GLUCAN ENDO-1,3-BETA-GLUCOSIDASE BG1-RELATED-RELATED"/>
    <property type="match status" value="1"/>
</dbReference>
<evidence type="ECO:0000256" key="3">
    <source>
        <dbReference type="ARBA" id="ARBA00008773"/>
    </source>
</evidence>
<comment type="similarity">
    <text evidence="3 15">Belongs to the glycosyl hydrolase 17 family.</text>
</comment>
<evidence type="ECO:0000256" key="7">
    <source>
        <dbReference type="ARBA" id="ARBA00022729"/>
    </source>
</evidence>
<evidence type="ECO:0000256" key="14">
    <source>
        <dbReference type="ARBA" id="ARBA00023295"/>
    </source>
</evidence>
<keyword evidence="7 17" id="KW-0732">Signal</keyword>
<evidence type="ECO:0000256" key="2">
    <source>
        <dbReference type="ARBA" id="ARBA00004609"/>
    </source>
</evidence>
<evidence type="ECO:0000313" key="19">
    <source>
        <dbReference type="EMBL" id="KMZ65193.1"/>
    </source>
</evidence>
<keyword evidence="6" id="KW-0336">GPI-anchor</keyword>
<dbReference type="OMA" id="MFNPDAK"/>
<comment type="catalytic activity">
    <reaction evidence="1">
        <text>Hydrolysis of (1-&gt;3)-beta-D-glucosidic linkages in (1-&gt;3)-beta-D-glucans.</text>
        <dbReference type="EC" id="3.2.1.39"/>
    </reaction>
</comment>
<keyword evidence="9" id="KW-0611">Plant defense</keyword>
<evidence type="ECO:0000256" key="15">
    <source>
        <dbReference type="RuleBase" id="RU004335"/>
    </source>
</evidence>
<proteinExistence type="inferred from homology"/>
<dbReference type="GO" id="GO:0098552">
    <property type="term" value="C:side of membrane"/>
    <property type="evidence" value="ECO:0007669"/>
    <property type="project" value="UniProtKB-KW"/>
</dbReference>
<dbReference type="GO" id="GO:0006952">
    <property type="term" value="P:defense response"/>
    <property type="evidence" value="ECO:0007669"/>
    <property type="project" value="UniProtKB-KW"/>
</dbReference>
<comment type="subcellular location">
    <subcellularLocation>
        <location evidence="2">Cell membrane</location>
        <topology evidence="2">Lipid-anchor</topology>
        <topology evidence="2">GPI-anchor</topology>
    </subcellularLocation>
</comment>
<evidence type="ECO:0000313" key="20">
    <source>
        <dbReference type="Proteomes" id="UP000036987"/>
    </source>
</evidence>
<dbReference type="InterPro" id="IPR044965">
    <property type="entry name" value="Glyco_hydro_17_plant"/>
</dbReference>
<keyword evidence="20" id="KW-1185">Reference proteome</keyword>
<dbReference type="InterPro" id="IPR017853">
    <property type="entry name" value="GH"/>
</dbReference>
<evidence type="ECO:0000256" key="13">
    <source>
        <dbReference type="ARBA" id="ARBA00023288"/>
    </source>
</evidence>
<dbReference type="SMART" id="SM00768">
    <property type="entry name" value="X8"/>
    <property type="match status" value="1"/>
</dbReference>
<evidence type="ECO:0000256" key="1">
    <source>
        <dbReference type="ARBA" id="ARBA00000382"/>
    </source>
</evidence>
<dbReference type="GO" id="GO:0042973">
    <property type="term" value="F:glucan endo-1,3-beta-D-glucosidase activity"/>
    <property type="evidence" value="ECO:0007669"/>
    <property type="project" value="UniProtKB-EC"/>
</dbReference>
<dbReference type="Gene3D" id="3.20.20.80">
    <property type="entry name" value="Glycosidases"/>
    <property type="match status" value="1"/>
</dbReference>
<evidence type="ECO:0000256" key="10">
    <source>
        <dbReference type="ARBA" id="ARBA00023136"/>
    </source>
</evidence>
<dbReference type="InterPro" id="IPR012946">
    <property type="entry name" value="X8"/>
</dbReference>
<dbReference type="Pfam" id="PF00332">
    <property type="entry name" value="Glyco_hydro_17"/>
    <property type="match status" value="1"/>
</dbReference>